<dbReference type="Pfam" id="PF01498">
    <property type="entry name" value="HTH_Tnp_Tc3_2"/>
    <property type="match status" value="1"/>
</dbReference>
<name>A0ABN9DQY1_9NEOB</name>
<evidence type="ECO:0000313" key="2">
    <source>
        <dbReference type="EMBL" id="CAI9573817.1"/>
    </source>
</evidence>
<dbReference type="InterPro" id="IPR002492">
    <property type="entry name" value="Transposase_Tc1-like"/>
</dbReference>
<protein>
    <recommendedName>
        <fullName evidence="1">Transposase Tc1-like domain-containing protein</fullName>
    </recommendedName>
</protein>
<feature type="domain" description="Transposase Tc1-like" evidence="1">
    <location>
        <begin position="6"/>
        <end position="76"/>
    </location>
</feature>
<organism evidence="2 3">
    <name type="scientific">Staurois parvus</name>
    <dbReference type="NCBI Taxonomy" id="386267"/>
    <lineage>
        <taxon>Eukaryota</taxon>
        <taxon>Metazoa</taxon>
        <taxon>Chordata</taxon>
        <taxon>Craniata</taxon>
        <taxon>Vertebrata</taxon>
        <taxon>Euteleostomi</taxon>
        <taxon>Amphibia</taxon>
        <taxon>Batrachia</taxon>
        <taxon>Anura</taxon>
        <taxon>Neobatrachia</taxon>
        <taxon>Ranoidea</taxon>
        <taxon>Ranidae</taxon>
        <taxon>Staurois</taxon>
    </lineage>
</organism>
<accession>A0ABN9DQY1</accession>
<evidence type="ECO:0000313" key="3">
    <source>
        <dbReference type="Proteomes" id="UP001162483"/>
    </source>
</evidence>
<comment type="caution">
    <text evidence="2">The sequence shown here is derived from an EMBL/GenBank/DDBJ whole genome shotgun (WGS) entry which is preliminary data.</text>
</comment>
<evidence type="ECO:0000259" key="1">
    <source>
        <dbReference type="Pfam" id="PF01498"/>
    </source>
</evidence>
<sequence>MTKLGQRTLKRTVCRSRQLSAESTARDLQTSCGLQISTITVCRELHGIGFHGRAAASKPYITKCNAKCQMQWCKARHHWTLEHVL</sequence>
<keyword evidence="3" id="KW-1185">Reference proteome</keyword>
<gene>
    <name evidence="2" type="ORF">SPARVUS_LOCUS7823470</name>
</gene>
<reference evidence="2" key="1">
    <citation type="submission" date="2023-05" db="EMBL/GenBank/DDBJ databases">
        <authorList>
            <person name="Stuckert A."/>
        </authorList>
    </citation>
    <scope>NUCLEOTIDE SEQUENCE</scope>
</reference>
<dbReference type="EMBL" id="CATNWA010014601">
    <property type="protein sequence ID" value="CAI9573817.1"/>
    <property type="molecule type" value="Genomic_DNA"/>
</dbReference>
<proteinExistence type="predicted"/>
<dbReference type="Proteomes" id="UP001162483">
    <property type="component" value="Unassembled WGS sequence"/>
</dbReference>